<accession>A0ABT9MQ84</accession>
<keyword evidence="2" id="KW-1185">Reference proteome</keyword>
<evidence type="ECO:0008006" key="3">
    <source>
        <dbReference type="Google" id="ProtNLM"/>
    </source>
</evidence>
<dbReference type="EMBL" id="JAUSRA010000001">
    <property type="protein sequence ID" value="MDP9793582.1"/>
    <property type="molecule type" value="Genomic_DNA"/>
</dbReference>
<dbReference type="RefSeq" id="WP_306828644.1">
    <property type="nucleotide sequence ID" value="NZ_JAUSRA010000001.1"/>
</dbReference>
<evidence type="ECO:0000313" key="1">
    <source>
        <dbReference type="EMBL" id="MDP9793582.1"/>
    </source>
</evidence>
<gene>
    <name evidence="1" type="ORF">J2S43_002094</name>
</gene>
<sequence>MPLPADMQNRLSDPEFWRAYHFETDDLDAGDLDDDDPDADDLDVDAVIADDDDLMTVEFPVGGGYALVLDIDVELREITLEMRSPNEPDRVQLGWDDESHWHPHVLRWDELDLIARAAAVHDPEVRHPGPVVALAGRFVVLGAGDDLDRITPLVDAAYGPPPPGAVYWPSARDWLHRADGRRDGVTWRQDGNGDWTVTQAEADGTDFALYSARQPGAGMLTAIRELLAAAEATLATGTPPVPATPVEEAWIEEVRTGAPRGSLIAARFGASPLRDSRRFLLDLHLPVDGRENAWVIALRKDLDRTLRDADRGWAEHSGATVAPGHGTLAEDFEIGVFDDLDAGVALIREVLRRHDAAPDTRLTRAGEPVG</sequence>
<evidence type="ECO:0000313" key="2">
    <source>
        <dbReference type="Proteomes" id="UP001240984"/>
    </source>
</evidence>
<proteinExistence type="predicted"/>
<comment type="caution">
    <text evidence="1">The sequence shown here is derived from an EMBL/GenBank/DDBJ whole genome shotgun (WGS) entry which is preliminary data.</text>
</comment>
<name>A0ABT9MQ84_9ACTN</name>
<dbReference type="Proteomes" id="UP001240984">
    <property type="component" value="Unassembled WGS sequence"/>
</dbReference>
<reference evidence="1 2" key="1">
    <citation type="submission" date="2023-07" db="EMBL/GenBank/DDBJ databases">
        <title>Sequencing the genomes of 1000 actinobacteria strains.</title>
        <authorList>
            <person name="Klenk H.-P."/>
        </authorList>
    </citation>
    <scope>NUCLEOTIDE SEQUENCE [LARGE SCALE GENOMIC DNA]</scope>
    <source>
        <strain evidence="1 2">DSM 44710</strain>
    </source>
</reference>
<organism evidence="1 2">
    <name type="scientific">Catenuloplanes nepalensis</name>
    <dbReference type="NCBI Taxonomy" id="587533"/>
    <lineage>
        <taxon>Bacteria</taxon>
        <taxon>Bacillati</taxon>
        <taxon>Actinomycetota</taxon>
        <taxon>Actinomycetes</taxon>
        <taxon>Micromonosporales</taxon>
        <taxon>Micromonosporaceae</taxon>
        <taxon>Catenuloplanes</taxon>
    </lineage>
</organism>
<protein>
    <recommendedName>
        <fullName evidence="3">DUF695 domain-containing protein</fullName>
    </recommendedName>
</protein>